<protein>
    <recommendedName>
        <fullName evidence="1">Alpha-L-glutamate ligase-related protein ATP-grasp domain-containing protein</fullName>
    </recommendedName>
</protein>
<dbReference type="OrthoDB" id="6315394at2"/>
<dbReference type="Proteomes" id="UP000256838">
    <property type="component" value="Unassembled WGS sequence"/>
</dbReference>
<comment type="caution">
    <text evidence="2">The sequence shown here is derived from an EMBL/GenBank/DDBJ whole genome shotgun (WGS) entry which is preliminary data.</text>
</comment>
<evidence type="ECO:0000313" key="2">
    <source>
        <dbReference type="EMBL" id="RDV00313.1"/>
    </source>
</evidence>
<dbReference type="InterPro" id="IPR039523">
    <property type="entry name" value="RimK-rel_E_lig_ATP-grasp"/>
</dbReference>
<organism evidence="2 3">
    <name type="scientific">Trinickia dinghuensis</name>
    <dbReference type="NCBI Taxonomy" id="2291023"/>
    <lineage>
        <taxon>Bacteria</taxon>
        <taxon>Pseudomonadati</taxon>
        <taxon>Pseudomonadota</taxon>
        <taxon>Betaproteobacteria</taxon>
        <taxon>Burkholderiales</taxon>
        <taxon>Burkholderiaceae</taxon>
        <taxon>Trinickia</taxon>
    </lineage>
</organism>
<dbReference type="RefSeq" id="WP_115531580.1">
    <property type="nucleotide sequence ID" value="NZ_QRGA01000001.1"/>
</dbReference>
<keyword evidence="3" id="KW-1185">Reference proteome</keyword>
<evidence type="ECO:0000313" key="3">
    <source>
        <dbReference type="Proteomes" id="UP000256838"/>
    </source>
</evidence>
<gene>
    <name evidence="2" type="ORF">DWV00_00445</name>
</gene>
<name>A0A3D8K5K3_9BURK</name>
<accession>A0A3D8K5K3</accession>
<feature type="domain" description="Alpha-L-glutamate ligase-related protein ATP-grasp" evidence="1">
    <location>
        <begin position="157"/>
        <end position="302"/>
    </location>
</feature>
<sequence>MSIHKTLERSLGKTNRVDLDRADEYAREVLGHACYAPWLYVYTAIAGCFKEGWIPDNYYARIVVPKLKGGYGRASNLKSLQHAIFNSDAFPDVAYFANGLFFTPDDTVISPDSVVSRLFDRCDAVVFKVDESFQGKGIFFFDRNNFDVERIKALGNGVFQTKIVQHEALGRFAPRSVATLRLTTVVNDEGVISVRACYLRLGRDTDTHVKSGTNVRIPVDCATGELAEGGYLTDWTVVREHPDTKIRFAGVTVPAFAACLATVLEHHRKVPFARCVGWDLAIADDGRVELMEWNGMHNDIKFSEATQGPCFADLGWERLAVKAALRPAAATSRMPEASRVL</sequence>
<dbReference type="AlphaFoldDB" id="A0A3D8K5K3"/>
<reference evidence="2 3" key="1">
    <citation type="submission" date="2018-08" db="EMBL/GenBank/DDBJ databases">
        <title>Paraburkholderia sp. DHOM06 isolated from forest soil.</title>
        <authorList>
            <person name="Gao Z.-H."/>
            <person name="Qiu L.-H."/>
        </authorList>
    </citation>
    <scope>NUCLEOTIDE SEQUENCE [LARGE SCALE GENOMIC DNA]</scope>
    <source>
        <strain evidence="2 3">DHOM06</strain>
    </source>
</reference>
<dbReference type="EMBL" id="QRGA01000001">
    <property type="protein sequence ID" value="RDV00313.1"/>
    <property type="molecule type" value="Genomic_DNA"/>
</dbReference>
<proteinExistence type="predicted"/>
<evidence type="ECO:0000259" key="1">
    <source>
        <dbReference type="Pfam" id="PF14397"/>
    </source>
</evidence>
<dbReference type="Pfam" id="PF14397">
    <property type="entry name" value="ATPgrasp_ST"/>
    <property type="match status" value="1"/>
</dbReference>